<evidence type="ECO:0000313" key="3">
    <source>
        <dbReference type="EMBL" id="GJS68219.1"/>
    </source>
</evidence>
<dbReference type="PANTHER" id="PTHR33728">
    <property type="entry name" value="CTTNBP 2 AMINO-TERMINAL-LIKE PROTEIN"/>
    <property type="match status" value="1"/>
</dbReference>
<feature type="compositionally biased region" description="Basic and acidic residues" evidence="1">
    <location>
        <begin position="69"/>
        <end position="84"/>
    </location>
</feature>
<keyword evidence="2" id="KW-0472">Membrane</keyword>
<feature type="region of interest" description="Disordered" evidence="1">
    <location>
        <begin position="69"/>
        <end position="91"/>
    </location>
</feature>
<keyword evidence="2" id="KW-0812">Transmembrane</keyword>
<name>A0ABQ4XSC6_9ASTR</name>
<protein>
    <submittedName>
        <fullName evidence="3">Uncharacterized protein</fullName>
    </submittedName>
</protein>
<dbReference type="Proteomes" id="UP001151760">
    <property type="component" value="Unassembled WGS sequence"/>
</dbReference>
<accession>A0ABQ4XSC6</accession>
<dbReference type="EMBL" id="BQNB010009774">
    <property type="protein sequence ID" value="GJS68219.1"/>
    <property type="molecule type" value="Genomic_DNA"/>
</dbReference>
<dbReference type="PANTHER" id="PTHR33728:SF10">
    <property type="entry name" value="COPPER TRANSPORTER"/>
    <property type="match status" value="1"/>
</dbReference>
<keyword evidence="4" id="KW-1185">Reference proteome</keyword>
<feature type="transmembrane region" description="Helical" evidence="2">
    <location>
        <begin position="34"/>
        <end position="58"/>
    </location>
</feature>
<reference evidence="3" key="2">
    <citation type="submission" date="2022-01" db="EMBL/GenBank/DDBJ databases">
        <authorList>
            <person name="Yamashiro T."/>
            <person name="Shiraishi A."/>
            <person name="Satake H."/>
            <person name="Nakayama K."/>
        </authorList>
    </citation>
    <scope>NUCLEOTIDE SEQUENCE</scope>
</reference>
<proteinExistence type="predicted"/>
<evidence type="ECO:0000313" key="4">
    <source>
        <dbReference type="Proteomes" id="UP001151760"/>
    </source>
</evidence>
<keyword evidence="2" id="KW-1133">Transmembrane helix</keyword>
<organism evidence="3 4">
    <name type="scientific">Tanacetum coccineum</name>
    <dbReference type="NCBI Taxonomy" id="301880"/>
    <lineage>
        <taxon>Eukaryota</taxon>
        <taxon>Viridiplantae</taxon>
        <taxon>Streptophyta</taxon>
        <taxon>Embryophyta</taxon>
        <taxon>Tracheophyta</taxon>
        <taxon>Spermatophyta</taxon>
        <taxon>Magnoliopsida</taxon>
        <taxon>eudicotyledons</taxon>
        <taxon>Gunneridae</taxon>
        <taxon>Pentapetalae</taxon>
        <taxon>asterids</taxon>
        <taxon>campanulids</taxon>
        <taxon>Asterales</taxon>
        <taxon>Asteraceae</taxon>
        <taxon>Asteroideae</taxon>
        <taxon>Anthemideae</taxon>
        <taxon>Anthemidinae</taxon>
        <taxon>Tanacetum</taxon>
    </lineage>
</organism>
<comment type="caution">
    <text evidence="3">The sequence shown here is derived from an EMBL/GenBank/DDBJ whole genome shotgun (WGS) entry which is preliminary data.</text>
</comment>
<sequence>MDELGTEKSNYIKLHETSPHRASEGLWKTYGTSISMGFLATAVFISLFIIMAIIEHFFRPNVLYQASRRPGEPRPVHKLVDPPPHEQVGNASDFSVLMPGQKYPTYIAHPTPLACSREGVRWPSHHQQICVHP</sequence>
<reference evidence="3" key="1">
    <citation type="journal article" date="2022" name="Int. J. Mol. Sci.">
        <title>Draft Genome of Tanacetum Coccineum: Genomic Comparison of Closely Related Tanacetum-Family Plants.</title>
        <authorList>
            <person name="Yamashiro T."/>
            <person name="Shiraishi A."/>
            <person name="Nakayama K."/>
            <person name="Satake H."/>
        </authorList>
    </citation>
    <scope>NUCLEOTIDE SEQUENCE</scope>
</reference>
<evidence type="ECO:0000256" key="2">
    <source>
        <dbReference type="SAM" id="Phobius"/>
    </source>
</evidence>
<evidence type="ECO:0000256" key="1">
    <source>
        <dbReference type="SAM" id="MobiDB-lite"/>
    </source>
</evidence>
<gene>
    <name evidence="3" type="ORF">Tco_0682784</name>
</gene>